<dbReference type="Pfam" id="PF01135">
    <property type="entry name" value="PCMT"/>
    <property type="match status" value="1"/>
</dbReference>
<evidence type="ECO:0000256" key="6">
    <source>
        <dbReference type="ARBA" id="ARBA00022603"/>
    </source>
</evidence>
<evidence type="ECO:0000256" key="8">
    <source>
        <dbReference type="ARBA" id="ARBA00022691"/>
    </source>
</evidence>
<gene>
    <name evidence="13" type="ORF">AB0K36_12635</name>
</gene>
<keyword evidence="5" id="KW-0963">Cytoplasm</keyword>
<evidence type="ECO:0000313" key="13">
    <source>
        <dbReference type="EMBL" id="MEV4681611.1"/>
    </source>
</evidence>
<dbReference type="Gene3D" id="3.40.50.150">
    <property type="entry name" value="Vaccinia Virus protein VP39"/>
    <property type="match status" value="1"/>
</dbReference>
<dbReference type="GO" id="GO:0008168">
    <property type="term" value="F:methyltransferase activity"/>
    <property type="evidence" value="ECO:0007669"/>
    <property type="project" value="UniProtKB-KW"/>
</dbReference>
<evidence type="ECO:0000256" key="1">
    <source>
        <dbReference type="ARBA" id="ARBA00004496"/>
    </source>
</evidence>
<dbReference type="GO" id="GO:0032259">
    <property type="term" value="P:methylation"/>
    <property type="evidence" value="ECO:0007669"/>
    <property type="project" value="UniProtKB-KW"/>
</dbReference>
<keyword evidence="8" id="KW-0949">S-adenosyl-L-methionine</keyword>
<evidence type="ECO:0000256" key="11">
    <source>
        <dbReference type="ARBA" id="ARBA00031350"/>
    </source>
</evidence>
<dbReference type="SUPFAM" id="SSF53335">
    <property type="entry name" value="S-adenosyl-L-methionine-dependent methyltransferases"/>
    <property type="match status" value="1"/>
</dbReference>
<evidence type="ECO:0000256" key="3">
    <source>
        <dbReference type="ARBA" id="ARBA00011890"/>
    </source>
</evidence>
<accession>A0ABV3HT80</accession>
<evidence type="ECO:0000256" key="9">
    <source>
        <dbReference type="ARBA" id="ARBA00030757"/>
    </source>
</evidence>
<comment type="subcellular location">
    <subcellularLocation>
        <location evidence="1">Cytoplasm</location>
    </subcellularLocation>
</comment>
<evidence type="ECO:0000256" key="4">
    <source>
        <dbReference type="ARBA" id="ARBA00013346"/>
    </source>
</evidence>
<dbReference type="CDD" id="cd02440">
    <property type="entry name" value="AdoMet_MTases"/>
    <property type="match status" value="1"/>
</dbReference>
<dbReference type="RefSeq" id="WP_364592242.1">
    <property type="nucleotide sequence ID" value="NZ_JBFAQK010000013.1"/>
</dbReference>
<dbReference type="EMBL" id="JBFAQK010000013">
    <property type="protein sequence ID" value="MEV4681611.1"/>
    <property type="molecule type" value="Genomic_DNA"/>
</dbReference>
<name>A0ABV3HT80_9ACTN</name>
<keyword evidence="7" id="KW-0808">Transferase</keyword>
<dbReference type="EC" id="2.1.1.77" evidence="3"/>
<sequence length="393" mass="43074">MKSLHESSAWPDLGCCLLDRNVLTADWIPAFSHVRRAAFLPDVIWPYDTGTCGSFLVDRARDPREWHAYADANVPIVTQWDDGRRHGDRTAGEESTSSASMPSVVFAMLRDLQALPGDRVLEIGTGTGWNAALLAHRLGAENVTSVEVDPDVADAARRSLGRFGLPVDVVTADGTAGAPHRAPYDRIIATCGVRELPYAWVEQTRPGGTVLVPWGTCHGTMDATVRLVVSDDGRSAAGRFLEPVEFMKLRSQRPAWPRHADYVPADGHGAERSTTTITEKAFGTGRFDDAHFAVGLQVRDCVRSVAQERDGRRPVWLYSLTDRSWAVVVFRDDGQDAVVHQAGARALWDEVEAAWHWWDLSGRPGIGRFGLTVSPEGQTAWLDSPDHPVPVVG</sequence>
<evidence type="ECO:0000256" key="7">
    <source>
        <dbReference type="ARBA" id="ARBA00022679"/>
    </source>
</evidence>
<keyword evidence="14" id="KW-1185">Reference proteome</keyword>
<keyword evidence="6 13" id="KW-0489">Methyltransferase</keyword>
<evidence type="ECO:0000256" key="5">
    <source>
        <dbReference type="ARBA" id="ARBA00022490"/>
    </source>
</evidence>
<dbReference type="Proteomes" id="UP001552521">
    <property type="component" value="Unassembled WGS sequence"/>
</dbReference>
<evidence type="ECO:0000256" key="2">
    <source>
        <dbReference type="ARBA" id="ARBA00005369"/>
    </source>
</evidence>
<proteinExistence type="inferred from homology"/>
<evidence type="ECO:0000256" key="12">
    <source>
        <dbReference type="SAM" id="MobiDB-lite"/>
    </source>
</evidence>
<comment type="caution">
    <text evidence="13">The sequence shown here is derived from an EMBL/GenBank/DDBJ whole genome shotgun (WGS) entry which is preliminary data.</text>
</comment>
<feature type="compositionally biased region" description="Basic and acidic residues" evidence="12">
    <location>
        <begin position="81"/>
        <end position="92"/>
    </location>
</feature>
<comment type="similarity">
    <text evidence="2">Belongs to the methyltransferase superfamily. L-isoaspartyl/D-aspartyl protein methyltransferase family.</text>
</comment>
<dbReference type="PANTHER" id="PTHR11579:SF0">
    <property type="entry name" value="PROTEIN-L-ISOASPARTATE(D-ASPARTATE) O-METHYLTRANSFERASE"/>
    <property type="match status" value="1"/>
</dbReference>
<evidence type="ECO:0000256" key="10">
    <source>
        <dbReference type="ARBA" id="ARBA00031323"/>
    </source>
</evidence>
<organism evidence="13 14">
    <name type="scientific">Streptomyces kurssanovii</name>
    <dbReference type="NCBI Taxonomy" id="67312"/>
    <lineage>
        <taxon>Bacteria</taxon>
        <taxon>Bacillati</taxon>
        <taxon>Actinomycetota</taxon>
        <taxon>Actinomycetes</taxon>
        <taxon>Kitasatosporales</taxon>
        <taxon>Streptomycetaceae</taxon>
        <taxon>Streptomyces</taxon>
    </lineage>
</organism>
<feature type="region of interest" description="Disordered" evidence="12">
    <location>
        <begin position="80"/>
        <end position="99"/>
    </location>
</feature>
<evidence type="ECO:0000313" key="14">
    <source>
        <dbReference type="Proteomes" id="UP001552521"/>
    </source>
</evidence>
<dbReference type="PANTHER" id="PTHR11579">
    <property type="entry name" value="PROTEIN-L-ISOASPARTATE O-METHYLTRANSFERASE"/>
    <property type="match status" value="1"/>
</dbReference>
<dbReference type="InterPro" id="IPR029063">
    <property type="entry name" value="SAM-dependent_MTases_sf"/>
</dbReference>
<dbReference type="InterPro" id="IPR000682">
    <property type="entry name" value="PCMT"/>
</dbReference>
<reference evidence="13 14" key="1">
    <citation type="submission" date="2024-06" db="EMBL/GenBank/DDBJ databases">
        <title>The Natural Products Discovery Center: Release of the First 8490 Sequenced Strains for Exploring Actinobacteria Biosynthetic Diversity.</title>
        <authorList>
            <person name="Kalkreuter E."/>
            <person name="Kautsar S.A."/>
            <person name="Yang D."/>
            <person name="Bader C.D."/>
            <person name="Teijaro C.N."/>
            <person name="Fluegel L."/>
            <person name="Davis C.M."/>
            <person name="Simpson J.R."/>
            <person name="Lauterbach L."/>
            <person name="Steele A.D."/>
            <person name="Gui C."/>
            <person name="Meng S."/>
            <person name="Li G."/>
            <person name="Viehrig K."/>
            <person name="Ye F."/>
            <person name="Su P."/>
            <person name="Kiefer A.F."/>
            <person name="Nichols A."/>
            <person name="Cepeda A.J."/>
            <person name="Yan W."/>
            <person name="Fan B."/>
            <person name="Jiang Y."/>
            <person name="Adhikari A."/>
            <person name="Zheng C.-J."/>
            <person name="Schuster L."/>
            <person name="Cowan T.M."/>
            <person name="Smanski M.J."/>
            <person name="Chevrette M.G."/>
            <person name="De Carvalho L.P.S."/>
            <person name="Shen B."/>
        </authorList>
    </citation>
    <scope>NUCLEOTIDE SEQUENCE [LARGE SCALE GENOMIC DNA]</scope>
    <source>
        <strain evidence="13 14">NPDC049344</strain>
    </source>
</reference>
<protein>
    <recommendedName>
        <fullName evidence="4">Protein-L-isoaspartate O-methyltransferase</fullName>
        <ecNumber evidence="3">2.1.1.77</ecNumber>
    </recommendedName>
    <alternativeName>
        <fullName evidence="11">L-isoaspartyl protein carboxyl methyltransferase</fullName>
    </alternativeName>
    <alternativeName>
        <fullName evidence="9">Protein L-isoaspartyl methyltransferase</fullName>
    </alternativeName>
    <alternativeName>
        <fullName evidence="10">Protein-beta-aspartate methyltransferase</fullName>
    </alternativeName>
</protein>